<evidence type="ECO:0000313" key="4">
    <source>
        <dbReference type="Proteomes" id="UP000251241"/>
    </source>
</evidence>
<evidence type="ECO:0000256" key="1">
    <source>
        <dbReference type="SAM" id="MobiDB-lite"/>
    </source>
</evidence>
<dbReference type="AlphaFoldDB" id="A0A2X2J1N7"/>
<accession>A0A2X2J1N7</accession>
<dbReference type="Proteomes" id="UP000251241">
    <property type="component" value="Unassembled WGS sequence"/>
</dbReference>
<dbReference type="GeneID" id="97183080"/>
<feature type="compositionally biased region" description="Basic and acidic residues" evidence="1">
    <location>
        <begin position="1"/>
        <end position="13"/>
    </location>
</feature>
<feature type="region of interest" description="Disordered" evidence="1">
    <location>
        <begin position="1"/>
        <end position="27"/>
    </location>
</feature>
<reference evidence="2 4" key="1">
    <citation type="submission" date="2018-06" db="EMBL/GenBank/DDBJ databases">
        <authorList>
            <consortium name="Pathogen Informatics"/>
            <person name="Doyle S."/>
        </authorList>
    </citation>
    <scope>NUCLEOTIDE SEQUENCE [LARGE SCALE GENOMIC DNA]</scope>
    <source>
        <strain evidence="2 4">NCTC11343</strain>
    </source>
</reference>
<protein>
    <submittedName>
        <fullName evidence="2">Uncharacterized protein</fullName>
    </submittedName>
</protein>
<reference evidence="3 5" key="2">
    <citation type="submission" date="2019-10" db="EMBL/GenBank/DDBJ databases">
        <authorList>
            <person name="Karimi E."/>
        </authorList>
    </citation>
    <scope>NUCLEOTIDE SEQUENCE [LARGE SCALE GENOMIC DNA]</scope>
    <source>
        <strain evidence="3 5">Sphingobacterium sp. 8BC</strain>
    </source>
</reference>
<dbReference type="RefSeq" id="WP_112375125.1">
    <property type="nucleotide sequence ID" value="NZ_CP068086.1"/>
</dbReference>
<dbReference type="EMBL" id="CABWMV010000007">
    <property type="protein sequence ID" value="VXC72517.1"/>
    <property type="molecule type" value="Genomic_DNA"/>
</dbReference>
<gene>
    <name evidence="2" type="ORF">NCTC11343_03197</name>
    <name evidence="3" type="ORF">SPHINGO8BC_150674</name>
</gene>
<proteinExistence type="predicted"/>
<name>A0A2X2J1N7_SPHMU</name>
<evidence type="ECO:0000313" key="2">
    <source>
        <dbReference type="EMBL" id="SPZ87928.1"/>
    </source>
</evidence>
<evidence type="ECO:0000313" key="5">
    <source>
        <dbReference type="Proteomes" id="UP000432350"/>
    </source>
</evidence>
<accession>A0A654AYF6</accession>
<sequence length="70" mass="7614">MRDSFCKTGDRKAGKAGSGTEWGREPGLDTGSAAETWMNIVLLDLLKLGISLVARSAQRPIEDDAHRRSL</sequence>
<dbReference type="Proteomes" id="UP000432350">
    <property type="component" value="Unassembled WGS sequence"/>
</dbReference>
<evidence type="ECO:0000313" key="3">
    <source>
        <dbReference type="EMBL" id="VXC72517.1"/>
    </source>
</evidence>
<dbReference type="EMBL" id="UAUU01000009">
    <property type="protein sequence ID" value="SPZ87928.1"/>
    <property type="molecule type" value="Genomic_DNA"/>
</dbReference>
<organism evidence="2 4">
    <name type="scientific">Sphingobacterium multivorum</name>
    <dbReference type="NCBI Taxonomy" id="28454"/>
    <lineage>
        <taxon>Bacteria</taxon>
        <taxon>Pseudomonadati</taxon>
        <taxon>Bacteroidota</taxon>
        <taxon>Sphingobacteriia</taxon>
        <taxon>Sphingobacteriales</taxon>
        <taxon>Sphingobacteriaceae</taxon>
        <taxon>Sphingobacterium</taxon>
    </lineage>
</organism>